<name>A0AAE0GVE4_9CHLO</name>
<dbReference type="PROSITE" id="PS50096">
    <property type="entry name" value="IQ"/>
    <property type="match status" value="3"/>
</dbReference>
<sequence>MRARKLPQVSKSVFQLSVDLVHFGVLIGQRTRGGEGVWQCSADAGRRGRVAGLCRYDRDGLLTQCVTGALSTLANPVLQPSVQVVLSGLCIALPPGFHEVFRTTFQNVPQMKDKNLVYKLRIGVHNGRVFVKKAAVKFPMTYVPSVNVLECNRNLKLDFLPADQLTALMFELQLTAQTEGSKEQGKPLVVAFAPHLPFHADCPQGVDIPYMREGPFNVVMRTGGKGWFRTDPPLDWRGIAPKSNPDGQLTVPIRLLFELSSPGTTARPPRSKPKQLPAPIPLRMPMPDEYSAEMHSAATKIQSRYRGNRTRGEPFRRPREMPEPTAREMPAPLLMPEPSREPQQHLEPKRPPEVIGVLASQQAEQLAAVSKLHQRQLDQLASLTQPAETMQLVAVQQQTQLANLAAAMQAQLSQLAEVVAGLKDKQDGTSEEAAARAIQGKYRRHAERKRFVQDRERAARTIQGKYRDYGARRDRLRELQTLKQVPATEAGSRYRPKFSGGSQGPTMGFSGPSRAARARIHRAGAGDALPADVRAMLRRKAEHAPGPVGALNLQLEARDIRVRSEVIFQVLAYKRHDAFNVPTSLSSLYFAFQFFDFPPTISERVRIKEGEGTAEMGMLMRDGGSASDPPGLLLKYVVGGAAYAEDPEILQERRMHFAKYLESRLIVVRCRITSPAPLATRPALPTTLPSSLFSVAPAFGAAQTSRLTPQPQAVPVIWEML</sequence>
<evidence type="ECO:0000259" key="2">
    <source>
        <dbReference type="Pfam" id="PF26186"/>
    </source>
</evidence>
<protein>
    <recommendedName>
        <fullName evidence="2">NPHP4 C2-like domain-containing protein</fullName>
    </recommendedName>
</protein>
<accession>A0AAE0GVE4</accession>
<dbReference type="GO" id="GO:0005856">
    <property type="term" value="C:cytoskeleton"/>
    <property type="evidence" value="ECO:0007669"/>
    <property type="project" value="InterPro"/>
</dbReference>
<dbReference type="Proteomes" id="UP001190700">
    <property type="component" value="Unassembled WGS sequence"/>
</dbReference>
<gene>
    <name evidence="3" type="ORF">CYMTET_7581</name>
</gene>
<dbReference type="PANTHER" id="PTHR31043">
    <property type="entry name" value="NEPHROCYSTIN-4"/>
    <property type="match status" value="1"/>
</dbReference>
<dbReference type="CDD" id="cd23767">
    <property type="entry name" value="IQCD"/>
    <property type="match status" value="1"/>
</dbReference>
<feature type="region of interest" description="Disordered" evidence="1">
    <location>
        <begin position="261"/>
        <end position="280"/>
    </location>
</feature>
<feature type="region of interest" description="Disordered" evidence="1">
    <location>
        <begin position="303"/>
        <end position="348"/>
    </location>
</feature>
<dbReference type="InterPro" id="IPR029775">
    <property type="entry name" value="NPHP4"/>
</dbReference>
<reference evidence="3 4" key="1">
    <citation type="journal article" date="2015" name="Genome Biol. Evol.">
        <title>Comparative Genomics of a Bacterivorous Green Alga Reveals Evolutionary Causalities and Consequences of Phago-Mixotrophic Mode of Nutrition.</title>
        <authorList>
            <person name="Burns J.A."/>
            <person name="Paasch A."/>
            <person name="Narechania A."/>
            <person name="Kim E."/>
        </authorList>
    </citation>
    <scope>NUCLEOTIDE SEQUENCE [LARGE SCALE GENOMIC DNA]</scope>
    <source>
        <strain evidence="3 4">PLY_AMNH</strain>
    </source>
</reference>
<evidence type="ECO:0000313" key="3">
    <source>
        <dbReference type="EMBL" id="KAK3284783.1"/>
    </source>
</evidence>
<dbReference type="AlphaFoldDB" id="A0AAE0GVE4"/>
<feature type="compositionally biased region" description="Basic and acidic residues" evidence="1">
    <location>
        <begin position="310"/>
        <end position="326"/>
    </location>
</feature>
<dbReference type="InterPro" id="IPR058765">
    <property type="entry name" value="NPHP4_C2-like"/>
</dbReference>
<organism evidence="3 4">
    <name type="scientific">Cymbomonas tetramitiformis</name>
    <dbReference type="NCBI Taxonomy" id="36881"/>
    <lineage>
        <taxon>Eukaryota</taxon>
        <taxon>Viridiplantae</taxon>
        <taxon>Chlorophyta</taxon>
        <taxon>Pyramimonadophyceae</taxon>
        <taxon>Pyramimonadales</taxon>
        <taxon>Pyramimonadaceae</taxon>
        <taxon>Cymbomonas</taxon>
    </lineage>
</organism>
<feature type="region of interest" description="Disordered" evidence="1">
    <location>
        <begin position="492"/>
        <end position="512"/>
    </location>
</feature>
<comment type="caution">
    <text evidence="3">The sequence shown here is derived from an EMBL/GenBank/DDBJ whole genome shotgun (WGS) entry which is preliminary data.</text>
</comment>
<evidence type="ECO:0000313" key="4">
    <source>
        <dbReference type="Proteomes" id="UP001190700"/>
    </source>
</evidence>
<keyword evidence="4" id="KW-1185">Reference proteome</keyword>
<proteinExistence type="predicted"/>
<evidence type="ECO:0000256" key="1">
    <source>
        <dbReference type="SAM" id="MobiDB-lite"/>
    </source>
</evidence>
<dbReference type="Pfam" id="PF26186">
    <property type="entry name" value="NPHP4_C2_3rd"/>
    <property type="match status" value="1"/>
</dbReference>
<dbReference type="GO" id="GO:0090090">
    <property type="term" value="P:negative regulation of canonical Wnt signaling pathway"/>
    <property type="evidence" value="ECO:0007669"/>
    <property type="project" value="InterPro"/>
</dbReference>
<dbReference type="GO" id="GO:0097730">
    <property type="term" value="C:non-motile cilium"/>
    <property type="evidence" value="ECO:0007669"/>
    <property type="project" value="InterPro"/>
</dbReference>
<dbReference type="EMBL" id="LGRX02002147">
    <property type="protein sequence ID" value="KAK3284783.1"/>
    <property type="molecule type" value="Genomic_DNA"/>
</dbReference>
<feature type="domain" description="NPHP4 C2-like" evidence="2">
    <location>
        <begin position="547"/>
        <end position="641"/>
    </location>
</feature>
<feature type="compositionally biased region" description="Basic and acidic residues" evidence="1">
    <location>
        <begin position="338"/>
        <end position="348"/>
    </location>
</feature>
<dbReference type="PANTHER" id="PTHR31043:SF3">
    <property type="entry name" value="NEPHROCYSTIN-4"/>
    <property type="match status" value="1"/>
</dbReference>